<reference evidence="1" key="1">
    <citation type="submission" date="2021-03" db="EMBL/GenBank/DDBJ databases">
        <title>Proteiniclasticum marinus sp. nov., isolated from tidal flat sediment.</title>
        <authorList>
            <person name="Namirimu T."/>
            <person name="Yang J.-A."/>
            <person name="Yang S.-H."/>
            <person name="Kim Y.-J."/>
            <person name="Kwon K.K."/>
        </authorList>
    </citation>
    <scope>NUCLEOTIDE SEQUENCE</scope>
    <source>
        <strain evidence="1">SCR006</strain>
    </source>
</reference>
<accession>A0A939H3U1</accession>
<sequence>MKRTKLVYANRDEDIKEKVELTMKKYHITEEDLIEVRYSEKDSTKNALIIYNSR</sequence>
<proteinExistence type="predicted"/>
<dbReference type="EMBL" id="JAFNJU010000001">
    <property type="protein sequence ID" value="MBO1263657.1"/>
    <property type="molecule type" value="Genomic_DNA"/>
</dbReference>
<dbReference type="Proteomes" id="UP000664218">
    <property type="component" value="Unassembled WGS sequence"/>
</dbReference>
<evidence type="ECO:0000313" key="1">
    <source>
        <dbReference type="EMBL" id="MBO1263657.1"/>
    </source>
</evidence>
<organism evidence="1 2">
    <name type="scientific">Proteiniclasticum aestuarii</name>
    <dbReference type="NCBI Taxonomy" id="2817862"/>
    <lineage>
        <taxon>Bacteria</taxon>
        <taxon>Bacillati</taxon>
        <taxon>Bacillota</taxon>
        <taxon>Clostridia</taxon>
        <taxon>Eubacteriales</taxon>
        <taxon>Clostridiaceae</taxon>
        <taxon>Proteiniclasticum</taxon>
    </lineage>
</organism>
<protein>
    <submittedName>
        <fullName evidence="1">Uncharacterized protein</fullName>
    </submittedName>
</protein>
<dbReference type="RefSeq" id="WP_207598169.1">
    <property type="nucleotide sequence ID" value="NZ_JAFNJU010000001.1"/>
</dbReference>
<comment type="caution">
    <text evidence="1">The sequence shown here is derived from an EMBL/GenBank/DDBJ whole genome shotgun (WGS) entry which is preliminary data.</text>
</comment>
<keyword evidence="2" id="KW-1185">Reference proteome</keyword>
<gene>
    <name evidence="1" type="ORF">J3A84_01200</name>
</gene>
<evidence type="ECO:0000313" key="2">
    <source>
        <dbReference type="Proteomes" id="UP000664218"/>
    </source>
</evidence>
<dbReference type="AlphaFoldDB" id="A0A939H3U1"/>
<name>A0A939H3U1_9CLOT</name>